<evidence type="ECO:0000313" key="12">
    <source>
        <dbReference type="EMBL" id="MEE1674326.1"/>
    </source>
</evidence>
<keyword evidence="13" id="KW-1185">Reference proteome</keyword>
<dbReference type="PROSITE" id="PS51384">
    <property type="entry name" value="FAD_FR"/>
    <property type="match status" value="1"/>
</dbReference>
<proteinExistence type="inferred from homology"/>
<evidence type="ECO:0000256" key="1">
    <source>
        <dbReference type="ARBA" id="ARBA00001974"/>
    </source>
</evidence>
<dbReference type="EC" id="1.18.1.2" evidence="3"/>
<comment type="cofactor">
    <cofactor evidence="1">
        <name>FAD</name>
        <dbReference type="ChEBI" id="CHEBI:57692"/>
    </cofactor>
</comment>
<reference evidence="12 13" key="2">
    <citation type="submission" date="2023-12" db="EMBL/GenBank/DDBJ databases">
        <authorList>
            <consortium name="Cladostephus spongiosus"/>
            <person name="Lorente B."/>
            <person name="Cabral C."/>
            <person name="Frias J."/>
            <person name="Faria J."/>
            <person name="Toubarro D."/>
        </authorList>
    </citation>
    <scope>NUCLEOTIDE SEQUENCE [LARGE SCALE GENOMIC DNA]</scope>
    <source>
        <strain evidence="12 13">ZMCS4</strain>
    </source>
</reference>
<keyword evidence="7" id="KW-0521">NADP</keyword>
<dbReference type="InterPro" id="IPR017938">
    <property type="entry name" value="Riboflavin_synthase-like_b-brl"/>
</dbReference>
<keyword evidence="4" id="KW-0285">Flavoprotein</keyword>
<dbReference type="GO" id="GO:0004324">
    <property type="term" value="F:ferredoxin-NADP+ reductase activity"/>
    <property type="evidence" value="ECO:0007669"/>
    <property type="project" value="UniProtKB-EC"/>
</dbReference>
<evidence type="ECO:0000256" key="8">
    <source>
        <dbReference type="ARBA" id="ARBA00023002"/>
    </source>
</evidence>
<evidence type="ECO:0000256" key="2">
    <source>
        <dbReference type="ARBA" id="ARBA00008312"/>
    </source>
</evidence>
<accession>A0ABU7G4T0</accession>
<dbReference type="Proteomes" id="UP001310248">
    <property type="component" value="Unassembled WGS sequence"/>
</dbReference>
<evidence type="ECO:0000256" key="6">
    <source>
        <dbReference type="ARBA" id="ARBA00022827"/>
    </source>
</evidence>
<dbReference type="EMBL" id="JAYDYW010000007">
    <property type="protein sequence ID" value="MEE1674326.1"/>
    <property type="molecule type" value="Genomic_DNA"/>
</dbReference>
<comment type="catalytic activity">
    <reaction evidence="10">
        <text>2 reduced [2Fe-2S]-[ferredoxin] + NADP(+) + H(+) = 2 oxidized [2Fe-2S]-[ferredoxin] + NADPH</text>
        <dbReference type="Rhea" id="RHEA:20125"/>
        <dbReference type="Rhea" id="RHEA-COMP:10000"/>
        <dbReference type="Rhea" id="RHEA-COMP:10001"/>
        <dbReference type="ChEBI" id="CHEBI:15378"/>
        <dbReference type="ChEBI" id="CHEBI:33737"/>
        <dbReference type="ChEBI" id="CHEBI:33738"/>
        <dbReference type="ChEBI" id="CHEBI:57783"/>
        <dbReference type="ChEBI" id="CHEBI:58349"/>
        <dbReference type="EC" id="1.18.1.2"/>
    </reaction>
</comment>
<evidence type="ECO:0000256" key="4">
    <source>
        <dbReference type="ARBA" id="ARBA00022630"/>
    </source>
</evidence>
<dbReference type="Pfam" id="PF00970">
    <property type="entry name" value="FAD_binding_6"/>
    <property type="match status" value="1"/>
</dbReference>
<evidence type="ECO:0000313" key="13">
    <source>
        <dbReference type="Proteomes" id="UP001310248"/>
    </source>
</evidence>
<evidence type="ECO:0000256" key="5">
    <source>
        <dbReference type="ARBA" id="ARBA00022741"/>
    </source>
</evidence>
<dbReference type="InterPro" id="IPR051930">
    <property type="entry name" value="FNR_type-1"/>
</dbReference>
<evidence type="ECO:0000256" key="10">
    <source>
        <dbReference type="ARBA" id="ARBA00047776"/>
    </source>
</evidence>
<dbReference type="Gene3D" id="3.40.50.80">
    <property type="entry name" value="Nucleotide-binding domain of ferredoxin-NADP reductase (FNR) module"/>
    <property type="match status" value="1"/>
</dbReference>
<dbReference type="SUPFAM" id="SSF63380">
    <property type="entry name" value="Riboflavin synthase domain-like"/>
    <property type="match status" value="1"/>
</dbReference>
<dbReference type="InterPro" id="IPR033892">
    <property type="entry name" value="FNR_bac"/>
</dbReference>
<reference evidence="13" key="1">
    <citation type="submission" date="2023-07" db="EMBL/GenBank/DDBJ databases">
        <title>Draft genome sequence of Agarivorans aestuarii strain ZMCS4, a CAZymes producing bacteria isolated from the marine brown algae Clodostephus spongiosus.</title>
        <authorList>
            <person name="Lorente B."/>
            <person name="Cabral C."/>
            <person name="Frias J."/>
            <person name="Faria J."/>
            <person name="Toubarro D."/>
        </authorList>
    </citation>
    <scope>NUCLEOTIDE SEQUENCE [LARGE SCALE GENOMIC DNA]</scope>
    <source>
        <strain evidence="13">ZMCS4</strain>
    </source>
</reference>
<dbReference type="PANTHER" id="PTHR47878:SF1">
    <property type="entry name" value="FLAVODOXIN_FERREDOXIN--NADP REDUCTASE"/>
    <property type="match status" value="1"/>
</dbReference>
<dbReference type="InterPro" id="IPR017927">
    <property type="entry name" value="FAD-bd_FR_type"/>
</dbReference>
<gene>
    <name evidence="12" type="ORF">SNR37_003763</name>
</gene>
<name>A0ABU7G4T0_9ALTE</name>
<sequence>MWTEGKVIQRIDWNDELFSLRIKADIAPFVAGQFIKLSEMRDDKRIARAYSLVNPPSTDYLEILAIKVEDGLLSPNLHLLQAGDTIEVSTAAAGFMVLDEVPPAKHLWLIGTGTGIGPFFSMLETDQAWERFDKVVLIYGVRKTKDIAYQELIDKYLSEQADKFVFQAMVTREDSAGALRSRIPAALETDQLENAVGLCLNAEDSQVIMCGNPQMITDAQSILENKGLKKNLRRKPGQVTVERYW</sequence>
<comment type="caution">
    <text evidence="12">The sequence shown here is derived from an EMBL/GenBank/DDBJ whole genome shotgun (WGS) entry which is preliminary data.</text>
</comment>
<feature type="domain" description="FAD-binding FR-type" evidence="11">
    <location>
        <begin position="1"/>
        <end position="99"/>
    </location>
</feature>
<evidence type="ECO:0000256" key="9">
    <source>
        <dbReference type="ARBA" id="ARBA00034078"/>
    </source>
</evidence>
<protein>
    <recommendedName>
        <fullName evidence="3">ferredoxin--NADP(+) reductase</fullName>
        <ecNumber evidence="3">1.18.1.2</ecNumber>
    </recommendedName>
</protein>
<dbReference type="RefSeq" id="WP_329775474.1">
    <property type="nucleotide sequence ID" value="NZ_JAYDYW010000007.1"/>
</dbReference>
<dbReference type="InterPro" id="IPR008333">
    <property type="entry name" value="Cbr1-like_FAD-bd_dom"/>
</dbReference>
<organism evidence="12 13">
    <name type="scientific">Agarivorans aestuarii</name>
    <dbReference type="NCBI Taxonomy" id="1563703"/>
    <lineage>
        <taxon>Bacteria</taxon>
        <taxon>Pseudomonadati</taxon>
        <taxon>Pseudomonadota</taxon>
        <taxon>Gammaproteobacteria</taxon>
        <taxon>Alteromonadales</taxon>
        <taxon>Alteromonadaceae</taxon>
        <taxon>Agarivorans</taxon>
    </lineage>
</organism>
<dbReference type="InterPro" id="IPR001433">
    <property type="entry name" value="OxRdtase_FAD/NAD-bd"/>
</dbReference>
<dbReference type="PANTHER" id="PTHR47878">
    <property type="entry name" value="OXIDOREDUCTASE FAD/NAD(P)-BINDING DOMAIN PROTEIN"/>
    <property type="match status" value="1"/>
</dbReference>
<dbReference type="PRINTS" id="PR00371">
    <property type="entry name" value="FPNCR"/>
</dbReference>
<dbReference type="Gene3D" id="2.40.30.10">
    <property type="entry name" value="Translation factors"/>
    <property type="match status" value="1"/>
</dbReference>
<evidence type="ECO:0000256" key="7">
    <source>
        <dbReference type="ARBA" id="ARBA00022857"/>
    </source>
</evidence>
<evidence type="ECO:0000256" key="3">
    <source>
        <dbReference type="ARBA" id="ARBA00013223"/>
    </source>
</evidence>
<dbReference type="InterPro" id="IPR001709">
    <property type="entry name" value="Flavoprot_Pyr_Nucl_cyt_Rdtase"/>
</dbReference>
<keyword evidence="5" id="KW-0547">Nucleotide-binding</keyword>
<dbReference type="InterPro" id="IPR039261">
    <property type="entry name" value="FNR_nucleotide-bd"/>
</dbReference>
<comment type="similarity">
    <text evidence="2">Belongs to the ferredoxin--NADP reductase type 1 family.</text>
</comment>
<evidence type="ECO:0000259" key="11">
    <source>
        <dbReference type="PROSITE" id="PS51384"/>
    </source>
</evidence>
<dbReference type="CDD" id="cd06195">
    <property type="entry name" value="FNR1"/>
    <property type="match status" value="1"/>
</dbReference>
<keyword evidence="8 12" id="KW-0560">Oxidoreductase</keyword>
<dbReference type="Pfam" id="PF00175">
    <property type="entry name" value="NAD_binding_1"/>
    <property type="match status" value="1"/>
</dbReference>
<dbReference type="SUPFAM" id="SSF52343">
    <property type="entry name" value="Ferredoxin reductase-like, C-terminal NADP-linked domain"/>
    <property type="match status" value="1"/>
</dbReference>
<keyword evidence="6" id="KW-0274">FAD</keyword>
<comment type="cofactor">
    <cofactor evidence="9">
        <name>[2Fe-2S] cluster</name>
        <dbReference type="ChEBI" id="CHEBI:190135"/>
    </cofactor>
</comment>